<dbReference type="Proteomes" id="UP001139168">
    <property type="component" value="Unassembled WGS sequence"/>
</dbReference>
<dbReference type="InterPro" id="IPR036881">
    <property type="entry name" value="Glyco_hydro_3_C_sf"/>
</dbReference>
<dbReference type="RefSeq" id="WP_227889905.1">
    <property type="nucleotide sequence ID" value="NZ_JAJFZQ010000003.1"/>
</dbReference>
<keyword evidence="6" id="KW-1185">Reference proteome</keyword>
<dbReference type="PANTHER" id="PTHR42715">
    <property type="entry name" value="BETA-GLUCOSIDASE"/>
    <property type="match status" value="1"/>
</dbReference>
<dbReference type="InterPro" id="IPR036962">
    <property type="entry name" value="Glyco_hydro_3_N_sf"/>
</dbReference>
<dbReference type="PRINTS" id="PR00133">
    <property type="entry name" value="GLHYDRLASE3"/>
</dbReference>
<dbReference type="InterPro" id="IPR026891">
    <property type="entry name" value="Fn3-like"/>
</dbReference>
<evidence type="ECO:0000256" key="2">
    <source>
        <dbReference type="ARBA" id="ARBA00022801"/>
    </source>
</evidence>
<reference evidence="5" key="1">
    <citation type="submission" date="2021-10" db="EMBL/GenBank/DDBJ databases">
        <title>Novel species in genus Arthrobacter.</title>
        <authorList>
            <person name="Liu Y."/>
        </authorList>
    </citation>
    <scope>NUCLEOTIDE SEQUENCE</scope>
    <source>
        <strain evidence="5">Zg-Y786</strain>
    </source>
</reference>
<accession>A0ABS8GEL6</accession>
<proteinExistence type="inferred from homology"/>
<comment type="similarity">
    <text evidence="1">Belongs to the glycosyl hydrolase 3 family.</text>
</comment>
<dbReference type="Gene3D" id="3.40.50.1700">
    <property type="entry name" value="Glycoside hydrolase family 3 C-terminal domain"/>
    <property type="match status" value="1"/>
</dbReference>
<dbReference type="SUPFAM" id="SSF52279">
    <property type="entry name" value="Beta-D-glucan exohydrolase, C-terminal domain"/>
    <property type="match status" value="1"/>
</dbReference>
<sequence>MDNPAVPRDLSLDEKTALLSGAGFWETTALPSRRVRALVLSDGPHGIRRPSGDAVLGLGESVPATCFPAECATASSWDRGLLAELGTAVAREARIQGVDVLLGPGLNIKRTPLCGRNFEYFSEDPLLAGELGAAWTTAVQAAGVGTSPKHFAANNQEADRMRVDAVVDQRTLHEIYLRAFEIVVRTAKPWTIMAAYNKINGLHAAENPWLLGEVLRGIWGYEGAVISDWGAVTNRAAALAAGLDLEMPSSGGLGARELVAGVDAGTVTEEQIDAAVARILTLVNCASAAPADGAETSDGAEHGEDAEADEAAVYAASHDLARRAAAASMVLLKNDGGLLPLDGGGPGAGGPGAGGTVAVIGELARTPRYQGSGSSRVNPVHLVSPLDALQEELPELLFEPGYLLPGSADAAVDDASAPRPEAGQMDLVETAAAAAAAVDTAVVFLGLPDEAESEGFDRTTLDLPDAQLELLSAVLEANPRTVVVLSNGGVVTTAWAGAVPALLEAWLPGEAGGSALADVLLGRTDPGGRLPETIPHRLEDTAAYGNYPGEGGTVRYGEGLLVGYRWYDTRRIDVAFPFGHGLSYTSFEYTDLVVGSTGTGADQLVHVALTVANTGTRSGSEVVQLYVGAPDDDGGQQRPLRPLRPLRELRGFEKVLLEPGESRHLEFRLDTRALSRFDPVSMSWVADAGEYRIEVGASSRDLRLAGVAAVDGTVPAPALSTASSIQEWLSEPAAAAELVSGLAAAAAGGGDAGPQDTASAPSGVPGQDNSAGPDSAGLAASLALVGNMPLSRMARFPGSPVTSSLLKRLEDWLRERRGQQ</sequence>
<keyword evidence="2 5" id="KW-0378">Hydrolase</keyword>
<dbReference type="SMART" id="SM01217">
    <property type="entry name" value="Fn3_like"/>
    <property type="match status" value="1"/>
</dbReference>
<dbReference type="Pfam" id="PF14310">
    <property type="entry name" value="Fn3-like"/>
    <property type="match status" value="1"/>
</dbReference>
<dbReference type="Gene3D" id="3.20.20.300">
    <property type="entry name" value="Glycoside hydrolase, family 3, N-terminal domain"/>
    <property type="match status" value="1"/>
</dbReference>
<dbReference type="InterPro" id="IPR002772">
    <property type="entry name" value="Glyco_hydro_3_C"/>
</dbReference>
<evidence type="ECO:0000313" key="6">
    <source>
        <dbReference type="Proteomes" id="UP001139168"/>
    </source>
</evidence>
<organism evidence="5 6">
    <name type="scientific">Arthrobacter gengyunqii</name>
    <dbReference type="NCBI Taxonomy" id="2886940"/>
    <lineage>
        <taxon>Bacteria</taxon>
        <taxon>Bacillati</taxon>
        <taxon>Actinomycetota</taxon>
        <taxon>Actinomycetes</taxon>
        <taxon>Micrococcales</taxon>
        <taxon>Micrococcaceae</taxon>
        <taxon>Arthrobacter</taxon>
    </lineage>
</organism>
<dbReference type="SUPFAM" id="SSF51445">
    <property type="entry name" value="(Trans)glycosidases"/>
    <property type="match status" value="1"/>
</dbReference>
<dbReference type="PANTHER" id="PTHR42715:SF10">
    <property type="entry name" value="BETA-GLUCOSIDASE"/>
    <property type="match status" value="1"/>
</dbReference>
<evidence type="ECO:0000256" key="1">
    <source>
        <dbReference type="ARBA" id="ARBA00005336"/>
    </source>
</evidence>
<dbReference type="Gene3D" id="2.60.40.10">
    <property type="entry name" value="Immunoglobulins"/>
    <property type="match status" value="1"/>
</dbReference>
<evidence type="ECO:0000259" key="4">
    <source>
        <dbReference type="SMART" id="SM01217"/>
    </source>
</evidence>
<protein>
    <submittedName>
        <fullName evidence="5">Glycoside hydrolase family 3 C-terminal domain-containing protein</fullName>
    </submittedName>
</protein>
<dbReference type="InterPro" id="IPR001764">
    <property type="entry name" value="Glyco_hydro_3_N"/>
</dbReference>
<dbReference type="EMBL" id="JAJFZQ010000003">
    <property type="protein sequence ID" value="MCC3265060.1"/>
    <property type="molecule type" value="Genomic_DNA"/>
</dbReference>
<evidence type="ECO:0000256" key="3">
    <source>
        <dbReference type="SAM" id="MobiDB-lite"/>
    </source>
</evidence>
<gene>
    <name evidence="5" type="ORF">LJ752_03245</name>
</gene>
<dbReference type="InterPro" id="IPR013783">
    <property type="entry name" value="Ig-like_fold"/>
</dbReference>
<dbReference type="GO" id="GO:0016787">
    <property type="term" value="F:hydrolase activity"/>
    <property type="evidence" value="ECO:0007669"/>
    <property type="project" value="UniProtKB-KW"/>
</dbReference>
<dbReference type="InterPro" id="IPR017853">
    <property type="entry name" value="GH"/>
</dbReference>
<feature type="domain" description="Fibronectin type III-like" evidence="4">
    <location>
        <begin position="621"/>
        <end position="699"/>
    </location>
</feature>
<evidence type="ECO:0000313" key="5">
    <source>
        <dbReference type="EMBL" id="MCC3265060.1"/>
    </source>
</evidence>
<name>A0ABS8GEL6_9MICC</name>
<dbReference type="InterPro" id="IPR050288">
    <property type="entry name" value="Cellulose_deg_GH3"/>
</dbReference>
<comment type="caution">
    <text evidence="5">The sequence shown here is derived from an EMBL/GenBank/DDBJ whole genome shotgun (WGS) entry which is preliminary data.</text>
</comment>
<feature type="region of interest" description="Disordered" evidence="3">
    <location>
        <begin position="746"/>
        <end position="775"/>
    </location>
</feature>
<dbReference type="Pfam" id="PF00933">
    <property type="entry name" value="Glyco_hydro_3"/>
    <property type="match status" value="1"/>
</dbReference>
<dbReference type="Pfam" id="PF01915">
    <property type="entry name" value="Glyco_hydro_3_C"/>
    <property type="match status" value="1"/>
</dbReference>